<keyword evidence="1" id="KW-0663">Pyridoxal phosphate</keyword>
<protein>
    <submittedName>
        <fullName evidence="3">Cysteine desulfurase family protein, VC1184 subfamily</fullName>
    </submittedName>
</protein>
<evidence type="ECO:0000259" key="2">
    <source>
        <dbReference type="Pfam" id="PF00266"/>
    </source>
</evidence>
<dbReference type="Gene3D" id="3.40.640.10">
    <property type="entry name" value="Type I PLP-dependent aspartate aminotransferase-like (Major domain)"/>
    <property type="match status" value="1"/>
</dbReference>
<dbReference type="Pfam" id="PF00266">
    <property type="entry name" value="Aminotran_5"/>
    <property type="match status" value="2"/>
</dbReference>
<gene>
    <name evidence="3" type="ORF">SAMN02745664_1097</name>
</gene>
<dbReference type="InterPro" id="IPR000192">
    <property type="entry name" value="Aminotrans_V_dom"/>
</dbReference>
<dbReference type="Gene3D" id="3.90.1150.10">
    <property type="entry name" value="Aspartate Aminotransferase, domain 1"/>
    <property type="match status" value="1"/>
</dbReference>
<evidence type="ECO:0000313" key="4">
    <source>
        <dbReference type="Proteomes" id="UP000187495"/>
    </source>
</evidence>
<dbReference type="SUPFAM" id="SSF53383">
    <property type="entry name" value="PLP-dependent transferases"/>
    <property type="match status" value="1"/>
</dbReference>
<evidence type="ECO:0000256" key="1">
    <source>
        <dbReference type="ARBA" id="ARBA00022898"/>
    </source>
</evidence>
<sequence length="435" mass="47961">MITQQLLMDIRKQFPALMQTDDAGNVPIYFDGPGGSQVPHCVMQAMVAYLCLGNSNMGGYNQASVRTMAVNDLARQQARVWLGGGTKAQIVFGQNATSLMFMISRVIARTWQAGDNIVLSSLDHYSHVSSWQQAADDAGVEVRMIPLNDTLNDLDYQAAEELIDGRTRLVAITAASNLIGTMTDIARISQMAKAVGALLSIDAVHAAVHIASEFEAWGADLLFASAYKIGGPHLGMMFAKHALLTQLRPYKVEPATNVVPMSYEQGTQSFESQAGFVAMMRYWSALGLDDGLPSFDEVGTQSQYDLTTTSRQKTYHKVMAYEQTQSQYLLEKFKQRPFLQLYGKQSASNRTPTFAFNVIKAGVIQDGAKLSQWLAGYNIALGFGNFYAKNLSERLADTGTVLRLGCLHYTTFAEIDRLFELIDQAVCEMYQITLP</sequence>
<accession>A0A1N7F198</accession>
<proteinExistence type="predicted"/>
<reference evidence="4" key="1">
    <citation type="submission" date="2017-01" db="EMBL/GenBank/DDBJ databases">
        <authorList>
            <person name="Varghese N."/>
            <person name="Submissions S."/>
        </authorList>
    </citation>
    <scope>NUCLEOTIDE SEQUENCE [LARGE SCALE GENOMIC DNA]</scope>
    <source>
        <strain evidence="4">DSM 21768</strain>
    </source>
</reference>
<organism evidence="3 4">
    <name type="scientific">Moraxella cuniculi DSM 21768</name>
    <dbReference type="NCBI Taxonomy" id="1122245"/>
    <lineage>
        <taxon>Bacteria</taxon>
        <taxon>Pseudomonadati</taxon>
        <taxon>Pseudomonadota</taxon>
        <taxon>Gammaproteobacteria</taxon>
        <taxon>Moraxellales</taxon>
        <taxon>Moraxellaceae</taxon>
        <taxon>Moraxella</taxon>
    </lineage>
</organism>
<dbReference type="InterPro" id="IPR015421">
    <property type="entry name" value="PyrdxlP-dep_Trfase_major"/>
</dbReference>
<dbReference type="InterPro" id="IPR015424">
    <property type="entry name" value="PyrdxlP-dep_Trfase"/>
</dbReference>
<keyword evidence="4" id="KW-1185">Reference proteome</keyword>
<feature type="domain" description="Aminotransferase class V" evidence="2">
    <location>
        <begin position="314"/>
        <end position="418"/>
    </location>
</feature>
<feature type="domain" description="Aminotransferase class V" evidence="2">
    <location>
        <begin position="28"/>
        <end position="289"/>
    </location>
</feature>
<evidence type="ECO:0000313" key="3">
    <source>
        <dbReference type="EMBL" id="SIR94054.1"/>
    </source>
</evidence>
<dbReference type="RefSeq" id="WP_076555366.1">
    <property type="nucleotide sequence ID" value="NZ_FTNU01000009.1"/>
</dbReference>
<dbReference type="PANTHER" id="PTHR43586:SF21">
    <property type="entry name" value="PYRIDOXAL PHOSPHATE (PLP)-DEPENDENT ASPARTATE AMINOTRANSFERASE SUPERFAMILY"/>
    <property type="match status" value="1"/>
</dbReference>
<dbReference type="STRING" id="34061.B0189_07875"/>
<dbReference type="EMBL" id="FTNU01000009">
    <property type="protein sequence ID" value="SIR94054.1"/>
    <property type="molecule type" value="Genomic_DNA"/>
</dbReference>
<dbReference type="AlphaFoldDB" id="A0A1N7F198"/>
<dbReference type="InterPro" id="IPR015422">
    <property type="entry name" value="PyrdxlP-dep_Trfase_small"/>
</dbReference>
<name>A0A1N7F198_9GAMM</name>
<dbReference type="Proteomes" id="UP000187495">
    <property type="component" value="Unassembled WGS sequence"/>
</dbReference>
<dbReference type="PANTHER" id="PTHR43586">
    <property type="entry name" value="CYSTEINE DESULFURASE"/>
    <property type="match status" value="1"/>
</dbReference>